<reference evidence="1 2" key="1">
    <citation type="submission" date="2024-09" db="EMBL/GenBank/DDBJ databases">
        <authorList>
            <person name="Sun Q."/>
            <person name="Mori K."/>
        </authorList>
    </citation>
    <scope>NUCLEOTIDE SEQUENCE [LARGE SCALE GENOMIC DNA]</scope>
    <source>
        <strain evidence="1 2">TBRC 0563</strain>
    </source>
</reference>
<comment type="caution">
    <text evidence="1">The sequence shown here is derived from an EMBL/GenBank/DDBJ whole genome shotgun (WGS) entry which is preliminary data.</text>
</comment>
<dbReference type="Proteomes" id="UP001589627">
    <property type="component" value="Unassembled WGS sequence"/>
</dbReference>
<evidence type="ECO:0000313" key="2">
    <source>
        <dbReference type="Proteomes" id="UP001589627"/>
    </source>
</evidence>
<keyword evidence="2" id="KW-1185">Reference proteome</keyword>
<dbReference type="SUPFAM" id="SSF56399">
    <property type="entry name" value="ADP-ribosylation"/>
    <property type="match status" value="1"/>
</dbReference>
<proteinExistence type="predicted"/>
<evidence type="ECO:0000313" key="1">
    <source>
        <dbReference type="EMBL" id="MFB9836337.1"/>
    </source>
</evidence>
<dbReference type="EMBL" id="JBHLZP010000268">
    <property type="protein sequence ID" value="MFB9836337.1"/>
    <property type="molecule type" value="Genomic_DNA"/>
</dbReference>
<accession>A0ABV5YMR2</accession>
<organism evidence="1 2">
    <name type="scientific">Actinoallomurus acaciae</name>
    <dbReference type="NCBI Taxonomy" id="502577"/>
    <lineage>
        <taxon>Bacteria</taxon>
        <taxon>Bacillati</taxon>
        <taxon>Actinomycetota</taxon>
        <taxon>Actinomycetes</taxon>
        <taxon>Streptosporangiales</taxon>
        <taxon>Thermomonosporaceae</taxon>
        <taxon>Actinoallomurus</taxon>
    </lineage>
</organism>
<dbReference type="Gene3D" id="3.90.176.10">
    <property type="entry name" value="Toxin ADP-ribosyltransferase, Chain A, domain 1"/>
    <property type="match status" value="1"/>
</dbReference>
<gene>
    <name evidence="1" type="ORF">ACFFNX_29610</name>
</gene>
<protein>
    <submittedName>
        <fullName evidence="1">Uncharacterized protein</fullName>
    </submittedName>
</protein>
<sequence>MDEIGATIDSLRRLTDVQLPEGVETSRSLRSVFFMEGFDRENPDNLKALENTVQVEPGLMSLSLGGSGYWSHTEVAGEYPYTLHLDVPAGTRGLCSAFNDMYEITLAPGTPYRITRVTVNPDGTADFYGVVLPR</sequence>
<name>A0ABV5YMR2_9ACTN</name>
<dbReference type="RefSeq" id="WP_378209096.1">
    <property type="nucleotide sequence ID" value="NZ_JBHLZP010000268.1"/>
</dbReference>